<dbReference type="InterPro" id="IPR052918">
    <property type="entry name" value="Motility_Chemotaxis_Reg"/>
</dbReference>
<evidence type="ECO:0000259" key="1">
    <source>
        <dbReference type="PROSITE" id="PS50093"/>
    </source>
</evidence>
<dbReference type="AlphaFoldDB" id="A0A7C9FQT6"/>
<dbReference type="PANTHER" id="PTHR35580">
    <property type="entry name" value="CELL SURFACE GLYCOPROTEIN (S-LAYER PROTEIN)-LIKE PROTEIN"/>
    <property type="match status" value="1"/>
</dbReference>
<dbReference type="SUPFAM" id="SSF49299">
    <property type="entry name" value="PKD domain"/>
    <property type="match status" value="1"/>
</dbReference>
<dbReference type="PROSITE" id="PS50093">
    <property type="entry name" value="PKD"/>
    <property type="match status" value="2"/>
</dbReference>
<keyword evidence="3" id="KW-1185">Reference proteome</keyword>
<evidence type="ECO:0000313" key="2">
    <source>
        <dbReference type="EMBL" id="MPR32312.1"/>
    </source>
</evidence>
<dbReference type="PANTHER" id="PTHR35580:SF1">
    <property type="entry name" value="PHYTASE-LIKE DOMAIN-CONTAINING PROTEIN"/>
    <property type="match status" value="1"/>
</dbReference>
<proteinExistence type="predicted"/>
<feature type="domain" description="PKD" evidence="1">
    <location>
        <begin position="127"/>
        <end position="179"/>
    </location>
</feature>
<dbReference type="InterPro" id="IPR035986">
    <property type="entry name" value="PKD_dom_sf"/>
</dbReference>
<accession>A0A7C9FQT6</accession>
<dbReference type="Proteomes" id="UP000479293">
    <property type="component" value="Unassembled WGS sequence"/>
</dbReference>
<gene>
    <name evidence="2" type="ORF">GBK04_02855</name>
</gene>
<name>A0A7C9FQT6_9BACT</name>
<protein>
    <recommendedName>
        <fullName evidence="1">PKD domain-containing protein</fullName>
    </recommendedName>
</protein>
<reference evidence="2 3" key="1">
    <citation type="submission" date="2019-10" db="EMBL/GenBank/DDBJ databases">
        <title>Draft Genome Sequence of Cytophagaceae sp. SJW1-29.</title>
        <authorList>
            <person name="Choi A."/>
        </authorList>
    </citation>
    <scope>NUCLEOTIDE SEQUENCE [LARGE SCALE GENOMIC DNA]</scope>
    <source>
        <strain evidence="2 3">SJW1-29</strain>
    </source>
</reference>
<sequence>MKTCTFPTSVTTASVSKSTYTYVLVTASPADIKRVVWKVQQGSTIITQAEKSDTAAFSHTFATSGTYTINAEIETVCGEKTTLNHTTTTSIKTCILPSAITPVGVNSSTYRYTLMTATPADVKTVVWKVTNGATTLTQIQRADTSAFTYSYAAAGTYTVTADIESVCGEKITRTANTTVDLGISVTANFAAWKIGGANNDIGRSVVVDAAGNVYVVGTYASSFTFGATTMSVAGSNDIFIAKYNSRGDDVWIQRIASVNMDEVKDVVIDSSGDIFVTGEVSSNVGYYNSPDDVQSGNIIHKAVNGNSDAFLAKYTRDGKLVWFRTYGGNTSEVGTSIALHSSGIYLTGVFGASKTTFGSITLQALGTDGKYDMFLTKLSTNGDVLWAVSSGGFESDYASSIAVDSDGNVYMSGIFMSPGTFRSASGASAEHPSSATPDIFIAKYNSLGNLIAFHKGNSGTSIYGNSLAIYDGALYATGYVEGSKYGNLTVDYRGGGADIFLAKYDLNTLNVEWVKTAGSSGFDAGNKIVFDNAGNIYLAGLFRDNCHFGSTVLRSAGDSDAFLAQYDVNGNLRFVKSVGGPSADGYNALAVNSAGSLIYMVGFFGGTINIGGSSLSSSGGLDVLTTKYPD</sequence>
<feature type="domain" description="PKD" evidence="1">
    <location>
        <begin position="37"/>
        <end position="88"/>
    </location>
</feature>
<organism evidence="2 3">
    <name type="scientific">Salmonirosea aquatica</name>
    <dbReference type="NCBI Taxonomy" id="2654236"/>
    <lineage>
        <taxon>Bacteria</taxon>
        <taxon>Pseudomonadati</taxon>
        <taxon>Bacteroidota</taxon>
        <taxon>Cytophagia</taxon>
        <taxon>Cytophagales</taxon>
        <taxon>Spirosomataceae</taxon>
        <taxon>Salmonirosea</taxon>
    </lineage>
</organism>
<evidence type="ECO:0000313" key="3">
    <source>
        <dbReference type="Proteomes" id="UP000479293"/>
    </source>
</evidence>
<comment type="caution">
    <text evidence="2">The sequence shown here is derived from an EMBL/GenBank/DDBJ whole genome shotgun (WGS) entry which is preliminary data.</text>
</comment>
<dbReference type="InterPro" id="IPR000601">
    <property type="entry name" value="PKD_dom"/>
</dbReference>
<dbReference type="SUPFAM" id="SSF101898">
    <property type="entry name" value="NHL repeat"/>
    <property type="match status" value="1"/>
</dbReference>
<dbReference type="EMBL" id="WHLY01000002">
    <property type="protein sequence ID" value="MPR32312.1"/>
    <property type="molecule type" value="Genomic_DNA"/>
</dbReference>
<dbReference type="SUPFAM" id="SSF63829">
    <property type="entry name" value="Calcium-dependent phosphotriesterase"/>
    <property type="match status" value="1"/>
</dbReference>